<dbReference type="Proteomes" id="UP000606115">
    <property type="component" value="Unassembled WGS sequence"/>
</dbReference>
<name>A0ABQ2DPK5_9MICC</name>
<keyword evidence="2" id="KW-1185">Reference proteome</keyword>
<evidence type="ECO:0000313" key="1">
    <source>
        <dbReference type="EMBL" id="GGJ62351.1"/>
    </source>
</evidence>
<organism evidence="1 2">
    <name type="scientific">Glutamicibacter ardleyensis</name>
    <dbReference type="NCBI Taxonomy" id="225894"/>
    <lineage>
        <taxon>Bacteria</taxon>
        <taxon>Bacillati</taxon>
        <taxon>Actinomycetota</taxon>
        <taxon>Actinomycetes</taxon>
        <taxon>Micrococcales</taxon>
        <taxon>Micrococcaceae</taxon>
        <taxon>Glutamicibacter</taxon>
    </lineage>
</organism>
<protein>
    <submittedName>
        <fullName evidence="1">Uncharacterized protein</fullName>
    </submittedName>
</protein>
<reference evidence="2" key="1">
    <citation type="journal article" date="2019" name="Int. J. Syst. Evol. Microbiol.">
        <title>The Global Catalogue of Microorganisms (GCM) 10K type strain sequencing project: providing services to taxonomists for standard genome sequencing and annotation.</title>
        <authorList>
            <consortium name="The Broad Institute Genomics Platform"/>
            <consortium name="The Broad Institute Genome Sequencing Center for Infectious Disease"/>
            <person name="Wu L."/>
            <person name="Ma J."/>
        </authorList>
    </citation>
    <scope>NUCLEOTIDE SEQUENCE [LARGE SCALE GENOMIC DNA]</scope>
    <source>
        <strain evidence="2">CGMCC 1.3685</strain>
    </source>
</reference>
<dbReference type="EMBL" id="BMKX01000005">
    <property type="protein sequence ID" value="GGJ62351.1"/>
    <property type="molecule type" value="Genomic_DNA"/>
</dbReference>
<comment type="caution">
    <text evidence="1">The sequence shown here is derived from an EMBL/GenBank/DDBJ whole genome shotgun (WGS) entry which is preliminary data.</text>
</comment>
<sequence length="61" mass="6633">MVTLLFLKSQFAGSELRVPDEEPFDFAIMTPREAPAQGIAVESCAEGPRPEMKQVGIAVPE</sequence>
<gene>
    <name evidence="1" type="ORF">GCM10007173_21550</name>
</gene>
<accession>A0ABQ2DPK5</accession>
<evidence type="ECO:0000313" key="2">
    <source>
        <dbReference type="Proteomes" id="UP000606115"/>
    </source>
</evidence>
<proteinExistence type="predicted"/>